<dbReference type="InterPro" id="IPR029044">
    <property type="entry name" value="Nucleotide-diphossugar_trans"/>
</dbReference>
<gene>
    <name evidence="6" type="primary">cofC</name>
    <name evidence="5" type="synonym">fbiD</name>
    <name evidence="6" type="ORF">D3878_17075</name>
</gene>
<dbReference type="OrthoDB" id="6334386at2"/>
<protein>
    <recommendedName>
        <fullName evidence="5">3-phospho-D-glycerate guanylyltransferase</fullName>
        <shortName evidence="5">3PG guanylyltransferase</shortName>
        <ecNumber evidence="5">2.7.7.106</ecNumber>
    </recommendedName>
</protein>
<dbReference type="Pfam" id="PF01983">
    <property type="entry name" value="CofC"/>
    <property type="match status" value="1"/>
</dbReference>
<reference evidence="7" key="1">
    <citation type="submission" date="2018-09" db="EMBL/GenBank/DDBJ databases">
        <authorList>
            <person name="Zhu H."/>
        </authorList>
    </citation>
    <scope>NUCLEOTIDE SEQUENCE [LARGE SCALE GENOMIC DNA]</scope>
    <source>
        <strain evidence="7">K1S02-23</strain>
    </source>
</reference>
<dbReference type="RefSeq" id="WP_119786577.1">
    <property type="nucleotide sequence ID" value="NZ_QYUQ01000002.1"/>
</dbReference>
<comment type="caution">
    <text evidence="6">The sequence shown here is derived from an EMBL/GenBank/DDBJ whole genome shotgun (WGS) entry which is preliminary data.</text>
</comment>
<comment type="similarity">
    <text evidence="5">Belongs to the CofC family.</text>
</comment>
<keyword evidence="4 5" id="KW-0342">GTP-binding</keyword>
<dbReference type="GO" id="GO:0005525">
    <property type="term" value="F:GTP binding"/>
    <property type="evidence" value="ECO:0007669"/>
    <property type="project" value="UniProtKB-KW"/>
</dbReference>
<dbReference type="NCBIfam" id="TIGR03552">
    <property type="entry name" value="F420_cofC"/>
    <property type="match status" value="1"/>
</dbReference>
<keyword evidence="1 5" id="KW-0808">Transferase</keyword>
<accession>A0A3A3G3L2</accession>
<dbReference type="GO" id="GO:0043814">
    <property type="term" value="F:phospholactate guanylyltransferase activity"/>
    <property type="evidence" value="ECO:0007669"/>
    <property type="project" value="InterPro"/>
</dbReference>
<dbReference type="GO" id="GO:0052645">
    <property type="term" value="P:F420-0 metabolic process"/>
    <property type="evidence" value="ECO:0007669"/>
    <property type="project" value="UniProtKB-UniRule"/>
</dbReference>
<dbReference type="UniPathway" id="UPA00071"/>
<evidence type="ECO:0000256" key="4">
    <source>
        <dbReference type="ARBA" id="ARBA00023134"/>
    </source>
</evidence>
<keyword evidence="7" id="KW-1185">Reference proteome</keyword>
<name>A0A3A3G3L2_9BURK</name>
<evidence type="ECO:0000256" key="3">
    <source>
        <dbReference type="ARBA" id="ARBA00022741"/>
    </source>
</evidence>
<dbReference type="EC" id="2.7.7.106" evidence="5"/>
<comment type="catalytic activity">
    <reaction evidence="5">
        <text>(2R)-3-phosphoglycerate + GTP + H(+) = 3-[(R)-glyceryl]-diphospho-5'-guanosine + diphosphate</text>
        <dbReference type="Rhea" id="RHEA:63440"/>
        <dbReference type="ChEBI" id="CHEBI:15378"/>
        <dbReference type="ChEBI" id="CHEBI:33019"/>
        <dbReference type="ChEBI" id="CHEBI:37565"/>
        <dbReference type="ChEBI" id="CHEBI:58272"/>
        <dbReference type="ChEBI" id="CHEBI:147306"/>
        <dbReference type="EC" id="2.7.7.106"/>
    </reaction>
</comment>
<comment type="function">
    <text evidence="5">Guanylyltransferase that catalyzes the activation of (2R)-3-phosphoglycerate (3PG) as 3-[(R)-glyceryl]-diphospho-5'-guanosine, via the condensation of 3PG with GTP. It is involved in the biosynthesis of a derivative of the hydride carrier cofactor coenzyme F420, 3PG-F420.</text>
</comment>
<dbReference type="InterPro" id="IPR002835">
    <property type="entry name" value="CofC"/>
</dbReference>
<dbReference type="PANTHER" id="PTHR40392">
    <property type="entry name" value="2-PHOSPHO-L-LACTATE GUANYLYLTRANSFERASE"/>
    <property type="match status" value="1"/>
</dbReference>
<dbReference type="SUPFAM" id="SSF53448">
    <property type="entry name" value="Nucleotide-diphospho-sugar transferases"/>
    <property type="match status" value="1"/>
</dbReference>
<dbReference type="PANTHER" id="PTHR40392:SF1">
    <property type="entry name" value="2-PHOSPHO-L-LACTATE GUANYLYLTRANSFERASE"/>
    <property type="match status" value="1"/>
</dbReference>
<organism evidence="6 7">
    <name type="scientific">Noviherbaspirillum sedimenti</name>
    <dbReference type="NCBI Taxonomy" id="2320865"/>
    <lineage>
        <taxon>Bacteria</taxon>
        <taxon>Pseudomonadati</taxon>
        <taxon>Pseudomonadota</taxon>
        <taxon>Betaproteobacteria</taxon>
        <taxon>Burkholderiales</taxon>
        <taxon>Oxalobacteraceae</taxon>
        <taxon>Noviherbaspirillum</taxon>
    </lineage>
</organism>
<dbReference type="Proteomes" id="UP000266327">
    <property type="component" value="Unassembled WGS sequence"/>
</dbReference>
<keyword evidence="3 5" id="KW-0547">Nucleotide-binding</keyword>
<dbReference type="Gene3D" id="3.90.550.10">
    <property type="entry name" value="Spore Coat Polysaccharide Biosynthesis Protein SpsA, Chain A"/>
    <property type="match status" value="1"/>
</dbReference>
<evidence type="ECO:0000256" key="5">
    <source>
        <dbReference type="HAMAP-Rule" id="MF_02114"/>
    </source>
</evidence>
<evidence type="ECO:0000313" key="6">
    <source>
        <dbReference type="EMBL" id="RJG03078.1"/>
    </source>
</evidence>
<evidence type="ECO:0000313" key="7">
    <source>
        <dbReference type="Proteomes" id="UP000266327"/>
    </source>
</evidence>
<evidence type="ECO:0000256" key="2">
    <source>
        <dbReference type="ARBA" id="ARBA00022695"/>
    </source>
</evidence>
<proteinExistence type="inferred from homology"/>
<dbReference type="HAMAP" id="MF_02114">
    <property type="entry name" value="CofC"/>
    <property type="match status" value="1"/>
</dbReference>
<comment type="pathway">
    <text evidence="5">Cofactor biosynthesis; coenzyme F420 biosynthesis.</text>
</comment>
<evidence type="ECO:0000256" key="1">
    <source>
        <dbReference type="ARBA" id="ARBA00022679"/>
    </source>
</evidence>
<keyword evidence="2 5" id="KW-0548">Nucleotidyltransferase</keyword>
<dbReference type="AlphaFoldDB" id="A0A3A3G3L2"/>
<sequence length="236" mass="25291">MLAVLPLKSFALAKSRLSGVLDASLRARLMRAMACDVLEALLGCARIKRIVVLSDDLEAKKLACGYGVEWQSDRSVSCRPGLNGGLRGAAINFVSQGENAMLVVHGDLPLLTSGEIDDVVSAWEALSGPKRVALVPSADRQGTHIVLAGPPDALDFQFGPNSFALHAAQAHRKGLSLAVLNLAGAGADVDTERDLRRLTAARTVGAHTRRVLPDITNTLETSHWIEEHVPEAYFER</sequence>
<dbReference type="EMBL" id="QYUQ01000002">
    <property type="protein sequence ID" value="RJG03078.1"/>
    <property type="molecule type" value="Genomic_DNA"/>
</dbReference>